<dbReference type="GO" id="GO:0005886">
    <property type="term" value="C:plasma membrane"/>
    <property type="evidence" value="ECO:0007669"/>
    <property type="project" value="TreeGrafter"/>
</dbReference>
<dbReference type="PROSITE" id="PS51094">
    <property type="entry name" value="PTS_EIIA_TYPE_2"/>
    <property type="match status" value="1"/>
</dbReference>
<evidence type="ECO:0000256" key="8">
    <source>
        <dbReference type="ARBA" id="ARBA00022777"/>
    </source>
</evidence>
<keyword evidence="4" id="KW-0597">Phosphoprotein</keyword>
<feature type="domain" description="PTS EIIA type-2" evidence="12">
    <location>
        <begin position="2"/>
        <end position="140"/>
    </location>
</feature>
<evidence type="ECO:0000313" key="13">
    <source>
        <dbReference type="EMBL" id="SFN85426.1"/>
    </source>
</evidence>
<keyword evidence="5" id="KW-0762">Sugar transport</keyword>
<dbReference type="AlphaFoldDB" id="A0A1I5CET7"/>
<dbReference type="EMBL" id="FOWD01000003">
    <property type="protein sequence ID" value="SFN85426.1"/>
    <property type="molecule type" value="Genomic_DNA"/>
</dbReference>
<dbReference type="PANTHER" id="PTHR30181:SF2">
    <property type="entry name" value="PTS SYSTEM MANNITOL-SPECIFIC EIICBA COMPONENT"/>
    <property type="match status" value="1"/>
</dbReference>
<dbReference type="OrthoDB" id="1640042at2"/>
<dbReference type="PANTHER" id="PTHR30181">
    <property type="entry name" value="MANNITOL PERMEASE IIC COMPONENT"/>
    <property type="match status" value="1"/>
</dbReference>
<gene>
    <name evidence="13" type="ORF">SAMN04489757_10317</name>
</gene>
<evidence type="ECO:0000256" key="9">
    <source>
        <dbReference type="ARBA" id="ARBA00029908"/>
    </source>
</evidence>
<dbReference type="GO" id="GO:0090563">
    <property type="term" value="F:protein-phosphocysteine-sugar phosphotransferase activity"/>
    <property type="evidence" value="ECO:0007669"/>
    <property type="project" value="TreeGrafter"/>
</dbReference>
<name>A0A1I5CET7_9FIRM</name>
<dbReference type="InterPro" id="IPR016152">
    <property type="entry name" value="PTrfase/Anion_transptr"/>
</dbReference>
<evidence type="ECO:0000256" key="3">
    <source>
        <dbReference type="ARBA" id="ARBA00022448"/>
    </source>
</evidence>
<evidence type="ECO:0000313" key="14">
    <source>
        <dbReference type="Proteomes" id="UP000198806"/>
    </source>
</evidence>
<evidence type="ECO:0000256" key="1">
    <source>
        <dbReference type="ARBA" id="ARBA00002434"/>
    </source>
</evidence>
<evidence type="ECO:0000256" key="5">
    <source>
        <dbReference type="ARBA" id="ARBA00022597"/>
    </source>
</evidence>
<dbReference type="PROSITE" id="PS00372">
    <property type="entry name" value="PTS_EIIA_TYPE_2_HIS"/>
    <property type="match status" value="1"/>
</dbReference>
<dbReference type="RefSeq" id="WP_091684148.1">
    <property type="nucleotide sequence ID" value="NZ_BAABFM010000016.1"/>
</dbReference>
<evidence type="ECO:0000256" key="4">
    <source>
        <dbReference type="ARBA" id="ARBA00022553"/>
    </source>
</evidence>
<protein>
    <recommendedName>
        <fullName evidence="2">Mannitol-specific phosphotransferase enzyme IIA component</fullName>
    </recommendedName>
    <alternativeName>
        <fullName evidence="10">EIIA</fullName>
    </alternativeName>
    <alternativeName>
        <fullName evidence="11">EIII</fullName>
    </alternativeName>
    <alternativeName>
        <fullName evidence="9">PTS system mannitol-specific EIIA component</fullName>
    </alternativeName>
</protein>
<proteinExistence type="predicted"/>
<dbReference type="Pfam" id="PF00359">
    <property type="entry name" value="PTS_EIIA_2"/>
    <property type="match status" value="1"/>
</dbReference>
<evidence type="ECO:0000256" key="11">
    <source>
        <dbReference type="ARBA" id="ARBA00030962"/>
    </source>
</evidence>
<dbReference type="InterPro" id="IPR002178">
    <property type="entry name" value="PTS_EIIA_type-2_dom"/>
</dbReference>
<reference evidence="13 14" key="1">
    <citation type="submission" date="2016-10" db="EMBL/GenBank/DDBJ databases">
        <authorList>
            <person name="de Groot N.N."/>
        </authorList>
    </citation>
    <scope>NUCLEOTIDE SEQUENCE [LARGE SCALE GENOMIC DNA]</scope>
    <source>
        <strain evidence="13 14">DSM 1283</strain>
    </source>
</reference>
<evidence type="ECO:0000256" key="10">
    <source>
        <dbReference type="ARBA" id="ARBA00030956"/>
    </source>
</evidence>
<dbReference type="Proteomes" id="UP000198806">
    <property type="component" value="Unassembled WGS sequence"/>
</dbReference>
<dbReference type="GO" id="GO:0016301">
    <property type="term" value="F:kinase activity"/>
    <property type="evidence" value="ECO:0007669"/>
    <property type="project" value="UniProtKB-KW"/>
</dbReference>
<dbReference type="STRING" id="1527.SAMN04489757_10317"/>
<accession>A0A1I5CET7</accession>
<keyword evidence="7" id="KW-0598">Phosphotransferase system</keyword>
<organism evidence="13 14">
    <name type="scientific">Anaerocolumna aminovalerica</name>
    <dbReference type="NCBI Taxonomy" id="1527"/>
    <lineage>
        <taxon>Bacteria</taxon>
        <taxon>Bacillati</taxon>
        <taxon>Bacillota</taxon>
        <taxon>Clostridia</taxon>
        <taxon>Lachnospirales</taxon>
        <taxon>Lachnospiraceae</taxon>
        <taxon>Anaerocolumna</taxon>
    </lineage>
</organism>
<dbReference type="Gene3D" id="3.40.930.10">
    <property type="entry name" value="Mannitol-specific EII, Chain A"/>
    <property type="match status" value="1"/>
</dbReference>
<keyword evidence="14" id="KW-1185">Reference proteome</keyword>
<evidence type="ECO:0000256" key="2">
    <source>
        <dbReference type="ARBA" id="ARBA00014783"/>
    </source>
</evidence>
<dbReference type="GO" id="GO:0009401">
    <property type="term" value="P:phosphoenolpyruvate-dependent sugar phosphotransferase system"/>
    <property type="evidence" value="ECO:0007669"/>
    <property type="project" value="UniProtKB-KW"/>
</dbReference>
<sequence length="141" mass="15612">MELLQKKNIILGCRPKEKDEVIRESGRLLYNSGYVEESYIDGMLEREKTFSTNIGNGIAIPHGVEAAKQNIKTSGLSVMVFPEGTMWDGELMYVVIGIAAVGDEHLSILANIADKLSDMEAVKKLIVSDVDTIYNIFMGKE</sequence>
<evidence type="ECO:0000256" key="6">
    <source>
        <dbReference type="ARBA" id="ARBA00022679"/>
    </source>
</evidence>
<comment type="function">
    <text evidence="1">The phosphoenolpyruvate-dependent sugar phosphotransferase system (sugar PTS), a major carbohydrate active transport system, catalyzes the phosphorylation of incoming sugar substrates concomitantly with their translocation across the cell membrane. The enzyme II CmtAB PTS system is involved in D-mannitol transport.</text>
</comment>
<dbReference type="CDD" id="cd00211">
    <property type="entry name" value="PTS_IIA_fru"/>
    <property type="match status" value="1"/>
</dbReference>
<keyword evidence="3" id="KW-0813">Transport</keyword>
<keyword evidence="6" id="KW-0808">Transferase</keyword>
<evidence type="ECO:0000256" key="7">
    <source>
        <dbReference type="ARBA" id="ARBA00022683"/>
    </source>
</evidence>
<dbReference type="SUPFAM" id="SSF55804">
    <property type="entry name" value="Phoshotransferase/anion transport protein"/>
    <property type="match status" value="1"/>
</dbReference>
<dbReference type="InterPro" id="IPR050893">
    <property type="entry name" value="Sugar_PTS"/>
</dbReference>
<evidence type="ECO:0000259" key="12">
    <source>
        <dbReference type="PROSITE" id="PS51094"/>
    </source>
</evidence>
<keyword evidence="8" id="KW-0418">Kinase</keyword>